<feature type="compositionally biased region" description="Pro residues" evidence="1">
    <location>
        <begin position="204"/>
        <end position="218"/>
    </location>
</feature>
<gene>
    <name evidence="2" type="ORF">TrLO_g10149</name>
</gene>
<organism evidence="2 3">
    <name type="scientific">Triparma laevis f. longispina</name>
    <dbReference type="NCBI Taxonomy" id="1714387"/>
    <lineage>
        <taxon>Eukaryota</taxon>
        <taxon>Sar</taxon>
        <taxon>Stramenopiles</taxon>
        <taxon>Ochrophyta</taxon>
        <taxon>Bolidophyceae</taxon>
        <taxon>Parmales</taxon>
        <taxon>Triparmaceae</taxon>
        <taxon>Triparma</taxon>
    </lineage>
</organism>
<dbReference type="InterPro" id="IPR029035">
    <property type="entry name" value="DHS-like_NAD/FAD-binding_dom"/>
</dbReference>
<accession>A0A9W7E6X7</accession>
<evidence type="ECO:0000313" key="2">
    <source>
        <dbReference type="EMBL" id="GMH68252.1"/>
    </source>
</evidence>
<evidence type="ECO:0008006" key="4">
    <source>
        <dbReference type="Google" id="ProtNLM"/>
    </source>
</evidence>
<feature type="region of interest" description="Disordered" evidence="1">
    <location>
        <begin position="178"/>
        <end position="219"/>
    </location>
</feature>
<protein>
    <recommendedName>
        <fullName evidence="4">SIR2-like domain-containing protein</fullName>
    </recommendedName>
</protein>
<dbReference type="Proteomes" id="UP001165122">
    <property type="component" value="Unassembled WGS sequence"/>
</dbReference>
<name>A0A9W7E6X7_9STRA</name>
<dbReference type="EMBL" id="BRXW01000591">
    <property type="protein sequence ID" value="GMH68252.1"/>
    <property type="molecule type" value="Genomic_DNA"/>
</dbReference>
<keyword evidence="3" id="KW-1185">Reference proteome</keyword>
<dbReference type="AlphaFoldDB" id="A0A9W7E6X7"/>
<reference evidence="3" key="1">
    <citation type="journal article" date="2023" name="Commun. Biol.">
        <title>Genome analysis of Parmales, the sister group of diatoms, reveals the evolutionary specialization of diatoms from phago-mixotrophs to photoautotrophs.</title>
        <authorList>
            <person name="Ban H."/>
            <person name="Sato S."/>
            <person name="Yoshikawa S."/>
            <person name="Yamada K."/>
            <person name="Nakamura Y."/>
            <person name="Ichinomiya M."/>
            <person name="Sato N."/>
            <person name="Blanc-Mathieu R."/>
            <person name="Endo H."/>
            <person name="Kuwata A."/>
            <person name="Ogata H."/>
        </authorList>
    </citation>
    <scope>NUCLEOTIDE SEQUENCE [LARGE SCALE GENOMIC DNA]</scope>
    <source>
        <strain evidence="3">NIES 3700</strain>
    </source>
</reference>
<sequence length="679" mass="75894">MSDPSNHRTFHSPSLRKFSSLVSPHPPLLRSSSLQKNRLVSNIATTLSLDAWEQLSDESKWRDSKLGINFLCMHPDKEGSAKKTPQSKPDVGIAARYQEIFLDLIVMKHSLLVTGSRFILDPRFTSTLSPSDKTFKDHLMNFVTTMPEEAKESPGWLEMERNLRNMGLDDDYKEHTNTVKSLEKLRPNTSTSKVSSKKPATEPLSPPKPPTSPQPTITPTPGHVFILNTSVCQLYVDAFLAPCDFQSHTYRLPAGTIHTAWRHELIDRDPELFNELIPTKTRGDLVDDKQFRLVSYYKSWPFERFKVKKLEAVPLIVLGHVGYHVGRLTGVEHVNMLMETVEEFVGLSLKTLRSNDVKPMANKKKYVLGLPVLGTGYGMATDLTGEVLASILKLASRLVESNDDLDICLCCADEGTFCMAQSLRRKMIKEDVGVWRGFRVLGEVEGDRLRDAKDLAALAARKELSIFIGAGVSIGAGGLSWYGLLEEIEKNFQTPSLQNKYKGNPSDTLLVADSLDKMCAKPDKNNVTKDLKTRIAELTNRPFPSLLMALLASLQPAGAITQNYDHHAEIALNNVNLRTRTNTVSIIPYRQIKGASTWLLKMHGCVSSKSDIVITKSDFEKFEESRLKALSGLVQGELMTSHMLFVGFSMTDGNYLRIIREVREALDNRKSNNSTSSTP</sequence>
<dbReference type="Pfam" id="PF13289">
    <property type="entry name" value="SIR2_2"/>
    <property type="match status" value="1"/>
</dbReference>
<dbReference type="SUPFAM" id="SSF52467">
    <property type="entry name" value="DHS-like NAD/FAD-binding domain"/>
    <property type="match status" value="1"/>
</dbReference>
<proteinExistence type="predicted"/>
<evidence type="ECO:0000313" key="3">
    <source>
        <dbReference type="Proteomes" id="UP001165122"/>
    </source>
</evidence>
<evidence type="ECO:0000256" key="1">
    <source>
        <dbReference type="SAM" id="MobiDB-lite"/>
    </source>
</evidence>
<dbReference type="OrthoDB" id="196605at2759"/>
<comment type="caution">
    <text evidence="2">The sequence shown here is derived from an EMBL/GenBank/DDBJ whole genome shotgun (WGS) entry which is preliminary data.</text>
</comment>